<feature type="chain" id="PRO_5008004188" description="TonB-dependent receptor" evidence="5">
    <location>
        <begin position="27"/>
        <end position="1106"/>
    </location>
</feature>
<dbReference type="PROSITE" id="PS51318">
    <property type="entry name" value="TAT"/>
    <property type="match status" value="1"/>
</dbReference>
<keyword evidence="9" id="KW-1185">Reference proteome</keyword>
<dbReference type="eggNOG" id="COG1629">
    <property type="taxonomic scope" value="Bacteria"/>
</dbReference>
<dbReference type="GO" id="GO:0009279">
    <property type="term" value="C:cell outer membrane"/>
    <property type="evidence" value="ECO:0007669"/>
    <property type="project" value="UniProtKB-SubCell"/>
</dbReference>
<dbReference type="eggNOG" id="COG4771">
    <property type="taxonomic scope" value="Bacteria"/>
</dbReference>
<gene>
    <name evidence="8" type="ORF">DA69_01725</name>
</gene>
<name>A0A172Y306_9CAUL</name>
<keyword evidence="5" id="KW-0732">Signal</keyword>
<feature type="signal peptide" evidence="5">
    <location>
        <begin position="1"/>
        <end position="26"/>
    </location>
</feature>
<evidence type="ECO:0000259" key="7">
    <source>
        <dbReference type="Pfam" id="PF07715"/>
    </source>
</evidence>
<dbReference type="InterPro" id="IPR036942">
    <property type="entry name" value="Beta-barrel_TonB_sf"/>
</dbReference>
<dbReference type="AlphaFoldDB" id="A0A172Y306"/>
<dbReference type="InterPro" id="IPR000531">
    <property type="entry name" value="Beta-barrel_TonB"/>
</dbReference>
<dbReference type="InterPro" id="IPR012910">
    <property type="entry name" value="Plug_dom"/>
</dbReference>
<evidence type="ECO:0000313" key="8">
    <source>
        <dbReference type="EMBL" id="ANF53593.1"/>
    </source>
</evidence>
<feature type="domain" description="TonB-dependent receptor-like beta-barrel" evidence="6">
    <location>
        <begin position="625"/>
        <end position="1072"/>
    </location>
</feature>
<dbReference type="InterPro" id="IPR006311">
    <property type="entry name" value="TAT_signal"/>
</dbReference>
<evidence type="ECO:0000256" key="3">
    <source>
        <dbReference type="ARBA" id="ARBA00023237"/>
    </source>
</evidence>
<dbReference type="InterPro" id="IPR037066">
    <property type="entry name" value="Plug_dom_sf"/>
</dbReference>
<dbReference type="Gene3D" id="2.170.130.10">
    <property type="entry name" value="TonB-dependent receptor, plug domain"/>
    <property type="match status" value="1"/>
</dbReference>
<keyword evidence="3" id="KW-0998">Cell outer membrane</keyword>
<keyword evidence="4" id="KW-0798">TonB box</keyword>
<dbReference type="RefSeq" id="WP_025976239.1">
    <property type="nucleotide sequence ID" value="NZ_CP015614.1"/>
</dbReference>
<comment type="similarity">
    <text evidence="4">Belongs to the TonB-dependent receptor family.</text>
</comment>
<dbReference type="Gene3D" id="2.40.170.20">
    <property type="entry name" value="TonB-dependent receptor, beta-barrel domain"/>
    <property type="match status" value="1"/>
</dbReference>
<dbReference type="KEGG" id="bne:DA69_01725"/>
<dbReference type="Pfam" id="PF00593">
    <property type="entry name" value="TonB_dep_Rec_b-barrel"/>
    <property type="match status" value="1"/>
</dbReference>
<evidence type="ECO:0000256" key="5">
    <source>
        <dbReference type="SAM" id="SignalP"/>
    </source>
</evidence>
<dbReference type="PANTHER" id="PTHR47234:SF2">
    <property type="entry name" value="TONB-DEPENDENT RECEPTOR"/>
    <property type="match status" value="1"/>
</dbReference>
<dbReference type="EMBL" id="CP015614">
    <property type="protein sequence ID" value="ANF53593.1"/>
    <property type="molecule type" value="Genomic_DNA"/>
</dbReference>
<dbReference type="Pfam" id="PF07715">
    <property type="entry name" value="Plug"/>
    <property type="match status" value="1"/>
</dbReference>
<proteinExistence type="inferred from homology"/>
<keyword evidence="2 4" id="KW-0472">Membrane</keyword>
<comment type="subcellular location">
    <subcellularLocation>
        <location evidence="1 4">Cell outer membrane</location>
    </subcellularLocation>
</comment>
<evidence type="ECO:0000256" key="4">
    <source>
        <dbReference type="RuleBase" id="RU003357"/>
    </source>
</evidence>
<evidence type="ECO:0000313" key="9">
    <source>
        <dbReference type="Proteomes" id="UP000077603"/>
    </source>
</evidence>
<evidence type="ECO:0000259" key="6">
    <source>
        <dbReference type="Pfam" id="PF00593"/>
    </source>
</evidence>
<feature type="domain" description="TonB-dependent receptor plug" evidence="7">
    <location>
        <begin position="54"/>
        <end position="168"/>
    </location>
</feature>
<dbReference type="SUPFAM" id="SSF56935">
    <property type="entry name" value="Porins"/>
    <property type="match status" value="1"/>
</dbReference>
<reference evidence="8 9" key="1">
    <citation type="journal article" date="2014" name="Genome Announc.">
        <title>Genome Sequence of a Promising Hydrogen-Producing Facultative Anaerobic Bacterium, Brevundimonas naejangsanensis Strain B1.</title>
        <authorList>
            <person name="Su H."/>
            <person name="Zhang T."/>
            <person name="Bao M."/>
            <person name="Jiang Y."/>
            <person name="Wang Y."/>
            <person name="Tan T."/>
        </authorList>
    </citation>
    <scope>NUCLEOTIDE SEQUENCE [LARGE SCALE GENOMIC DNA]</scope>
    <source>
        <strain evidence="8 9">B1</strain>
    </source>
</reference>
<accession>A0A172Y306</accession>
<dbReference type="STRING" id="588932.DA69_01725"/>
<evidence type="ECO:0000256" key="2">
    <source>
        <dbReference type="ARBA" id="ARBA00023136"/>
    </source>
</evidence>
<sequence>MQMNRRHLFGTTVLAGVVALSAPALAQSTQPDEQVSQVEEIVVTGSRIRRDPTTSPTPLIQVQREQLLESGQSTMIDYLATIPALSNSVVPSDTTGSGLGDGGLSLPNLRSLGSGRTLTLVDGRRHVGSNGGSLAVDVDTIPRLLIQNIEIITGGAASVYGADAVSGVLNFNLRKDYEGAEIDANYGMINDGGEANQRVSALIGKNFFDDRLNVYAFGEYEKADEVRAADVDWLRGSTALVSTDADPVARPFDGVIDSTLFSNLRTMQRLRWGVVNLANNRAASPTNDPDTSYFSCGVVGSAVPTANYNNTNCTQLAQGKSWVFNGDGSARLADFGTRVGTGLSPVYNVGGDGELASEYANYTFFPRSEAKRFQVGANFRLTESILARFEAKRVEEETFDEGQPTFFDIFISDRTAANRLSTIRATSAFDIRLSDNAFIPENLRQAILNNRIDIYSQPTATEPGQLLGTAAAPYARSALRGPDRSQLNTRDLTRYVASVEGRFDNFLFVKDGSWDIGYTYGEVEVANRERGVDVERMAFAADAVRDTAGLLGTPGGIVCRSTLLAKQGVPMGQLGDLVRGGDVRSSEAGRAAIEQCKPLNIFGVGQQSQEALDYLYAEVGTTDRNEQEQLLGSFSGQLWDFWGAGRIGMAIGAEHRREFTEGTGRDREFGDRLLFLNSGPDQEPVEYESDEIFGEISIPLFRDSFLGQFAELSGSYRYFDYSHIGTGDVYGVNLVYRPIQDIAFKTSFNTSLRAPTLSEVYGPFSQTFSFFGSNDPCTTSNINAAANAEYRANRIKNCTALAAQQGLTFDFAGDTPGTTDDFGRLYSTSSISGVSGGNPNLEPEESDSFTFSVVLQPRFIPNFSLVLDYYEIELTNVIASVSAQTLAENCVNGPTLNEGACSFIFRNNPDVPFGVGAPSSDPVGGYIESSINYAKRTTRGLDFTANYSVDMEEMFGLNVGRLDYRLGGTWLIEQKQFNNSQDPNDYTGLDSTLRYPRVRMTSSLTYRPTSKWSLNWTMDWQTAQDISQMRTFVANADARLVQYMNTGNFARHDFTVRYNVTEDVSIRAGVTNAFDAEQAKWLGFTMYPNFDPWGTRYHIGVNWKAW</sequence>
<evidence type="ECO:0000256" key="1">
    <source>
        <dbReference type="ARBA" id="ARBA00004442"/>
    </source>
</evidence>
<organism evidence="8 9">
    <name type="scientific">Brevundimonas naejangsanensis</name>
    <dbReference type="NCBI Taxonomy" id="588932"/>
    <lineage>
        <taxon>Bacteria</taxon>
        <taxon>Pseudomonadati</taxon>
        <taxon>Pseudomonadota</taxon>
        <taxon>Alphaproteobacteria</taxon>
        <taxon>Caulobacterales</taxon>
        <taxon>Caulobacteraceae</taxon>
        <taxon>Brevundimonas</taxon>
    </lineage>
</organism>
<protein>
    <recommendedName>
        <fullName evidence="10">TonB-dependent receptor</fullName>
    </recommendedName>
</protein>
<dbReference type="Proteomes" id="UP000077603">
    <property type="component" value="Chromosome"/>
</dbReference>
<dbReference type="PANTHER" id="PTHR47234">
    <property type="match status" value="1"/>
</dbReference>
<dbReference type="OrthoDB" id="7051241at2"/>
<evidence type="ECO:0008006" key="10">
    <source>
        <dbReference type="Google" id="ProtNLM"/>
    </source>
</evidence>